<feature type="domain" description="HTH cro/C1-type" evidence="1">
    <location>
        <begin position="19"/>
        <end position="73"/>
    </location>
</feature>
<dbReference type="RefSeq" id="WP_317795668.1">
    <property type="nucleotide sequence ID" value="NZ_AP028461.1"/>
</dbReference>
<keyword evidence="3" id="KW-1185">Reference proteome</keyword>
<dbReference type="Pfam" id="PF19054">
    <property type="entry name" value="DUF5753"/>
    <property type="match status" value="1"/>
</dbReference>
<dbReference type="SUPFAM" id="SSF47413">
    <property type="entry name" value="lambda repressor-like DNA-binding domains"/>
    <property type="match status" value="1"/>
</dbReference>
<reference evidence="3" key="1">
    <citation type="journal article" date="2019" name="Int. J. Syst. Evol. Microbiol.">
        <title>The Global Catalogue of Microorganisms (GCM) 10K type strain sequencing project: providing services to taxonomists for standard genome sequencing and annotation.</title>
        <authorList>
            <consortium name="The Broad Institute Genomics Platform"/>
            <consortium name="The Broad Institute Genome Sequencing Center for Infectious Disease"/>
            <person name="Wu L."/>
            <person name="Ma J."/>
        </authorList>
    </citation>
    <scope>NUCLEOTIDE SEQUENCE [LARGE SCALE GENOMIC DNA]</scope>
    <source>
        <strain evidence="3">CCM 7526</strain>
    </source>
</reference>
<dbReference type="InterPro" id="IPR001387">
    <property type="entry name" value="Cro/C1-type_HTH"/>
</dbReference>
<protein>
    <submittedName>
        <fullName evidence="2">Helix-turn-helix domain-containing protein</fullName>
    </submittedName>
</protein>
<dbReference type="InterPro" id="IPR010982">
    <property type="entry name" value="Lambda_DNA-bd_dom_sf"/>
</dbReference>
<evidence type="ECO:0000313" key="3">
    <source>
        <dbReference type="Proteomes" id="UP001597183"/>
    </source>
</evidence>
<evidence type="ECO:0000259" key="1">
    <source>
        <dbReference type="PROSITE" id="PS50943"/>
    </source>
</evidence>
<dbReference type="CDD" id="cd00093">
    <property type="entry name" value="HTH_XRE"/>
    <property type="match status" value="1"/>
</dbReference>
<dbReference type="Gene3D" id="1.10.260.40">
    <property type="entry name" value="lambda repressor-like DNA-binding domains"/>
    <property type="match status" value="1"/>
</dbReference>
<sequence length="292" mass="33127">MTTTENGSSVPRRQLGRKMKELRESAGLSITEAFTALEWSRQRLWRYETGQVAVHPNDVAVMGQLYGTDPQTIEGLKELARQSKAKGWWHAYSDIPEWFELFLGMEAAASRAREFAAEIIPGLLQSPQYAKEIISRGPIRLTPEAIDERVSIRMQRQRILTRPRPAAPRRETILSEAALVRGFGPELMVDQLARVVAVTELPNVSVRVIPFGAGVHSAFQGPFVILDFPRESPVRDPEPTTVYEESPTGSLYLDKPSEVDTYSFIWADLSRVALDEFESRRLIEQKMKEWSR</sequence>
<name>A0ABW4A6Y3_9ACTN</name>
<dbReference type="PROSITE" id="PS50943">
    <property type="entry name" value="HTH_CROC1"/>
    <property type="match status" value="1"/>
</dbReference>
<proteinExistence type="predicted"/>
<gene>
    <name evidence="2" type="ORF">ACFQ5G_13100</name>
</gene>
<organism evidence="2 3">
    <name type="scientific">Actinoplanes sichuanensis</name>
    <dbReference type="NCBI Taxonomy" id="512349"/>
    <lineage>
        <taxon>Bacteria</taxon>
        <taxon>Bacillati</taxon>
        <taxon>Actinomycetota</taxon>
        <taxon>Actinomycetes</taxon>
        <taxon>Micromonosporales</taxon>
        <taxon>Micromonosporaceae</taxon>
        <taxon>Actinoplanes</taxon>
    </lineage>
</organism>
<accession>A0ABW4A6Y3</accession>
<dbReference type="EMBL" id="JBHTMK010000017">
    <property type="protein sequence ID" value="MFD1366284.1"/>
    <property type="molecule type" value="Genomic_DNA"/>
</dbReference>
<dbReference type="Proteomes" id="UP001597183">
    <property type="component" value="Unassembled WGS sequence"/>
</dbReference>
<dbReference type="InterPro" id="IPR043917">
    <property type="entry name" value="DUF5753"/>
</dbReference>
<evidence type="ECO:0000313" key="2">
    <source>
        <dbReference type="EMBL" id="MFD1366284.1"/>
    </source>
</evidence>
<dbReference type="Pfam" id="PF13560">
    <property type="entry name" value="HTH_31"/>
    <property type="match status" value="1"/>
</dbReference>
<comment type="caution">
    <text evidence="2">The sequence shown here is derived from an EMBL/GenBank/DDBJ whole genome shotgun (WGS) entry which is preliminary data.</text>
</comment>